<feature type="compositionally biased region" description="Basic and acidic residues" evidence="1">
    <location>
        <begin position="71"/>
        <end position="92"/>
    </location>
</feature>
<evidence type="ECO:0000313" key="3">
    <source>
        <dbReference type="Proteomes" id="UP000053825"/>
    </source>
</evidence>
<dbReference type="Proteomes" id="UP000053825">
    <property type="component" value="Unassembled WGS sequence"/>
</dbReference>
<gene>
    <name evidence="2" type="ORF">WH47_04557</name>
</gene>
<organism evidence="2 3">
    <name type="scientific">Habropoda laboriosa</name>
    <dbReference type="NCBI Taxonomy" id="597456"/>
    <lineage>
        <taxon>Eukaryota</taxon>
        <taxon>Metazoa</taxon>
        <taxon>Ecdysozoa</taxon>
        <taxon>Arthropoda</taxon>
        <taxon>Hexapoda</taxon>
        <taxon>Insecta</taxon>
        <taxon>Pterygota</taxon>
        <taxon>Neoptera</taxon>
        <taxon>Endopterygota</taxon>
        <taxon>Hymenoptera</taxon>
        <taxon>Apocrita</taxon>
        <taxon>Aculeata</taxon>
        <taxon>Apoidea</taxon>
        <taxon>Anthophila</taxon>
        <taxon>Apidae</taxon>
        <taxon>Habropoda</taxon>
    </lineage>
</organism>
<dbReference type="EMBL" id="KQ414666">
    <property type="protein sequence ID" value="KOC64968.1"/>
    <property type="molecule type" value="Genomic_DNA"/>
</dbReference>
<accession>A0A0L7R2B3</accession>
<name>A0A0L7R2B3_9HYME</name>
<evidence type="ECO:0000256" key="1">
    <source>
        <dbReference type="SAM" id="MobiDB-lite"/>
    </source>
</evidence>
<reference evidence="2 3" key="1">
    <citation type="submission" date="2015-07" db="EMBL/GenBank/DDBJ databases">
        <title>The genome of Habropoda laboriosa.</title>
        <authorList>
            <person name="Pan H."/>
            <person name="Kapheim K."/>
        </authorList>
    </citation>
    <scope>NUCLEOTIDE SEQUENCE [LARGE SCALE GENOMIC DNA]</scope>
    <source>
        <strain evidence="2">0110345459</strain>
    </source>
</reference>
<dbReference type="AlphaFoldDB" id="A0A0L7R2B3"/>
<sequence>MREKGDYFAAPAQHPPPLCVMLLPLLPLCAAPPPSGRVHPLAEKGTRGNKGSTWQSRKDEDEKEEEEEEEEKTKEEEEEKKGGGIGRERVSDGARISPTFNGELWSQIAARVTTWRTVKGQITAAYISRPQTPATIPYHRPIDQGNPGWTAQPLIPEDSRGRGRTPIRPHRPLA</sequence>
<protein>
    <submittedName>
        <fullName evidence="2">Uncharacterized protein</fullName>
    </submittedName>
</protein>
<evidence type="ECO:0000313" key="2">
    <source>
        <dbReference type="EMBL" id="KOC64968.1"/>
    </source>
</evidence>
<keyword evidence="3" id="KW-1185">Reference proteome</keyword>
<feature type="compositionally biased region" description="Basic residues" evidence="1">
    <location>
        <begin position="162"/>
        <end position="174"/>
    </location>
</feature>
<feature type="compositionally biased region" description="Acidic residues" evidence="1">
    <location>
        <begin position="61"/>
        <end position="70"/>
    </location>
</feature>
<proteinExistence type="predicted"/>
<feature type="region of interest" description="Disordered" evidence="1">
    <location>
        <begin position="134"/>
        <end position="174"/>
    </location>
</feature>
<feature type="region of interest" description="Disordered" evidence="1">
    <location>
        <begin position="32"/>
        <end position="98"/>
    </location>
</feature>